<name>A0A6V7KBW9_9HYME</name>
<protein>
    <submittedName>
        <fullName evidence="2">Uncharacterized protein</fullName>
    </submittedName>
</protein>
<keyword evidence="1" id="KW-1133">Transmembrane helix</keyword>
<evidence type="ECO:0000313" key="2">
    <source>
        <dbReference type="EMBL" id="CAD1561858.1"/>
    </source>
</evidence>
<proteinExistence type="predicted"/>
<gene>
    <name evidence="2" type="ORF">BBRV_LOCUS75724</name>
</gene>
<organism evidence="2">
    <name type="scientific">Bracon brevicornis</name>
    <dbReference type="NCBI Taxonomy" id="1563983"/>
    <lineage>
        <taxon>Eukaryota</taxon>
        <taxon>Metazoa</taxon>
        <taxon>Ecdysozoa</taxon>
        <taxon>Arthropoda</taxon>
        <taxon>Hexapoda</taxon>
        <taxon>Insecta</taxon>
        <taxon>Pterygota</taxon>
        <taxon>Neoptera</taxon>
        <taxon>Endopterygota</taxon>
        <taxon>Hymenoptera</taxon>
        <taxon>Apocrita</taxon>
        <taxon>Ichneumonoidea</taxon>
        <taxon>Braconidae</taxon>
        <taxon>Braconinae</taxon>
        <taxon>Bracon</taxon>
    </lineage>
</organism>
<dbReference type="EMBL" id="CADCXW020000041">
    <property type="protein sequence ID" value="CAD1561858.1"/>
    <property type="molecule type" value="Genomic_DNA"/>
</dbReference>
<accession>A0A6V7KBW9</accession>
<keyword evidence="1" id="KW-0812">Transmembrane</keyword>
<sequence>MYWVGGVGMASGCVGDARRCVAAVADYPVSAAGCMVLCPFFTAFSCLAALPFLVWPLFAALAGSSDIAAGSKRQSGGYARADLRHFAVAGEHGIGQSAAVNDNGGLANLYVAPASC</sequence>
<keyword evidence="1" id="KW-0472">Membrane</keyword>
<reference evidence="2" key="1">
    <citation type="submission" date="2020-07" db="EMBL/GenBank/DDBJ databases">
        <authorList>
            <person name="Ferguson B K."/>
        </authorList>
    </citation>
    <scope>NUCLEOTIDE SEQUENCE</scope>
    <source>
        <strain evidence="2">L06</strain>
    </source>
</reference>
<feature type="transmembrane region" description="Helical" evidence="1">
    <location>
        <begin position="40"/>
        <end position="63"/>
    </location>
</feature>
<dbReference type="AlphaFoldDB" id="A0A6V7KBW9"/>
<evidence type="ECO:0000256" key="1">
    <source>
        <dbReference type="SAM" id="Phobius"/>
    </source>
</evidence>